<evidence type="ECO:0000259" key="1">
    <source>
        <dbReference type="PROSITE" id="PS51782"/>
    </source>
</evidence>
<keyword evidence="3" id="KW-1185">Reference proteome</keyword>
<evidence type="ECO:0000313" key="3">
    <source>
        <dbReference type="Proteomes" id="UP000294567"/>
    </source>
</evidence>
<dbReference type="Pfam" id="PF12673">
    <property type="entry name" value="SipL"/>
    <property type="match status" value="3"/>
</dbReference>
<gene>
    <name evidence="2" type="ORF">EDD65_107143</name>
</gene>
<dbReference type="PROSITE" id="PS51782">
    <property type="entry name" value="LYSM"/>
    <property type="match status" value="1"/>
</dbReference>
<dbReference type="InterPro" id="IPR018392">
    <property type="entry name" value="LysM"/>
</dbReference>
<dbReference type="AlphaFoldDB" id="A0A4R3KVP9"/>
<dbReference type="InterPro" id="IPR036779">
    <property type="entry name" value="LysM_dom_sf"/>
</dbReference>
<dbReference type="InterPro" id="IPR024300">
    <property type="entry name" value="SipL_SPOCS_dom"/>
</dbReference>
<dbReference type="SMART" id="SM00257">
    <property type="entry name" value="LysM"/>
    <property type="match status" value="1"/>
</dbReference>
<comment type="caution">
    <text evidence="2">The sequence shown here is derived from an EMBL/GenBank/DDBJ whole genome shotgun (WGS) entry which is preliminary data.</text>
</comment>
<dbReference type="RefSeq" id="WP_132027880.1">
    <property type="nucleotide sequence ID" value="NZ_CP068564.1"/>
</dbReference>
<organism evidence="2 3">
    <name type="scientific">Keratinibaculum paraultunense</name>
    <dbReference type="NCBI Taxonomy" id="1278232"/>
    <lineage>
        <taxon>Bacteria</taxon>
        <taxon>Bacillati</taxon>
        <taxon>Bacillota</taxon>
        <taxon>Tissierellia</taxon>
        <taxon>Tissierellales</taxon>
        <taxon>Tepidimicrobiaceae</taxon>
        <taxon>Keratinibaculum</taxon>
    </lineage>
</organism>
<dbReference type="Gene3D" id="3.10.350.10">
    <property type="entry name" value="LysM domain"/>
    <property type="match status" value="1"/>
</dbReference>
<accession>A0A4R3KVP9</accession>
<dbReference type="EMBL" id="SMAE01000007">
    <property type="protein sequence ID" value="TCS88786.1"/>
    <property type="molecule type" value="Genomic_DNA"/>
</dbReference>
<dbReference type="CDD" id="cd00118">
    <property type="entry name" value="LysM"/>
    <property type="match status" value="1"/>
</dbReference>
<dbReference type="Proteomes" id="UP000294567">
    <property type="component" value="Unassembled WGS sequence"/>
</dbReference>
<evidence type="ECO:0000313" key="2">
    <source>
        <dbReference type="EMBL" id="TCS88786.1"/>
    </source>
</evidence>
<reference evidence="2 3" key="1">
    <citation type="submission" date="2019-03" db="EMBL/GenBank/DDBJ databases">
        <title>Genomic Encyclopedia of Type Strains, Phase IV (KMG-IV): sequencing the most valuable type-strain genomes for metagenomic binning, comparative biology and taxonomic classification.</title>
        <authorList>
            <person name="Goeker M."/>
        </authorList>
    </citation>
    <scope>NUCLEOTIDE SEQUENCE [LARGE SCALE GENOMIC DNA]</scope>
    <source>
        <strain evidence="2 3">DSM 26752</strain>
    </source>
</reference>
<proteinExistence type="predicted"/>
<dbReference type="Pfam" id="PF01476">
    <property type="entry name" value="LysM"/>
    <property type="match status" value="1"/>
</dbReference>
<feature type="domain" description="LysM" evidence="1">
    <location>
        <begin position="461"/>
        <end position="505"/>
    </location>
</feature>
<dbReference type="OrthoDB" id="9779340at2"/>
<sequence>MEVIKDILKVEEQKGYKEAETLVEEEIYIDQTKPDIDTILWADGKIQILSTKIIRDKILISGLVKFKLVYKSQEEELNICTIESNSDFKEEIEIEGISEDMAVDVSSNLEYIQYEQKDDRKIQLVALVKLTGKVYATNSVEIIRDIEGGSNLQLLKEKIQYNDVLGRKENYELIKDIFEIREDMPSIDEILKIELHPYEKEHSISADRIILSGILEASIIYFGGSKLNSIKREIPFTHFIEHPEIQSEIKCSIDMEVVDGSYQLKESLEGDLRIIDLEANLKILTKLYDNKEKEVIIDAYSTSNYINLEKEEIFITENIKDMVCRDEVSKELSNKGFKEIYAVEGTTNIINYQYVEDKVMIEGILVIDIYFLEDVTGKIKTLKEEIPYKTYITVDELGKDFSINIETDLEELDYHKQEDVLSIQATVKNHIFINRERKITMISEIEETDELIDKKNRPSIIIYIIQKDDTLWDIAKRYNTTIEEIISANDALSPNTLMPGEKIIIEKKVDINF</sequence>
<dbReference type="SUPFAM" id="SSF54106">
    <property type="entry name" value="LysM domain"/>
    <property type="match status" value="1"/>
</dbReference>
<name>A0A4R3KVP9_9FIRM</name>
<protein>
    <submittedName>
        <fullName evidence="2">Uncharacterized protein DUF3794</fullName>
    </submittedName>
</protein>